<sequence>MGMDYYFFSFICKHSVSFEKLPKQNSNSLILSLCIYDYNKHTHISFSKFYSIVKLSSRVSSGDSSIFKSHSSFALKLAAAHLICSLSSSNQPPEKLRSSFSHELPPHTNTQPHSHPLVLFSLVFKSGETQEEPASSSGGTIRVPAAPIVAVVMVFDSDVRRQQVLSLYRTCTCSKSEQIVLW</sequence>
<protein>
    <submittedName>
        <fullName evidence="2">Uncharacterized protein</fullName>
    </submittedName>
</protein>
<evidence type="ECO:0000256" key="1">
    <source>
        <dbReference type="SAM" id="MobiDB-lite"/>
    </source>
</evidence>
<dbReference type="Gramene" id="mRNA:HanXRQr2_Chr10g0434761">
    <property type="protein sequence ID" value="CDS:HanXRQr2_Chr10g0434761.1"/>
    <property type="gene ID" value="HanXRQr2_Chr10g0434761"/>
</dbReference>
<evidence type="ECO:0000313" key="2">
    <source>
        <dbReference type="EMBL" id="KAF5785941.1"/>
    </source>
</evidence>
<keyword evidence="3" id="KW-1185">Reference proteome</keyword>
<evidence type="ECO:0000313" key="3">
    <source>
        <dbReference type="Proteomes" id="UP000215914"/>
    </source>
</evidence>
<reference evidence="2" key="1">
    <citation type="journal article" date="2017" name="Nature">
        <title>The sunflower genome provides insights into oil metabolism, flowering and Asterid evolution.</title>
        <authorList>
            <person name="Badouin H."/>
            <person name="Gouzy J."/>
            <person name="Grassa C.J."/>
            <person name="Murat F."/>
            <person name="Staton S.E."/>
            <person name="Cottret L."/>
            <person name="Lelandais-Briere C."/>
            <person name="Owens G.L."/>
            <person name="Carrere S."/>
            <person name="Mayjonade B."/>
            <person name="Legrand L."/>
            <person name="Gill N."/>
            <person name="Kane N.C."/>
            <person name="Bowers J.E."/>
            <person name="Hubner S."/>
            <person name="Bellec A."/>
            <person name="Berard A."/>
            <person name="Berges H."/>
            <person name="Blanchet N."/>
            <person name="Boniface M.C."/>
            <person name="Brunel D."/>
            <person name="Catrice O."/>
            <person name="Chaidir N."/>
            <person name="Claudel C."/>
            <person name="Donnadieu C."/>
            <person name="Faraut T."/>
            <person name="Fievet G."/>
            <person name="Helmstetter N."/>
            <person name="King M."/>
            <person name="Knapp S.J."/>
            <person name="Lai Z."/>
            <person name="Le Paslier M.C."/>
            <person name="Lippi Y."/>
            <person name="Lorenzon L."/>
            <person name="Mandel J.R."/>
            <person name="Marage G."/>
            <person name="Marchand G."/>
            <person name="Marquand E."/>
            <person name="Bret-Mestries E."/>
            <person name="Morien E."/>
            <person name="Nambeesan S."/>
            <person name="Nguyen T."/>
            <person name="Pegot-Espagnet P."/>
            <person name="Pouilly N."/>
            <person name="Raftis F."/>
            <person name="Sallet E."/>
            <person name="Schiex T."/>
            <person name="Thomas J."/>
            <person name="Vandecasteele C."/>
            <person name="Vares D."/>
            <person name="Vear F."/>
            <person name="Vautrin S."/>
            <person name="Crespi M."/>
            <person name="Mangin B."/>
            <person name="Burke J.M."/>
            <person name="Salse J."/>
            <person name="Munos S."/>
            <person name="Vincourt P."/>
            <person name="Rieseberg L.H."/>
            <person name="Langlade N.B."/>
        </authorList>
    </citation>
    <scope>NUCLEOTIDE SEQUENCE</scope>
    <source>
        <tissue evidence="2">Leaves</tissue>
    </source>
</reference>
<dbReference type="Proteomes" id="UP000215914">
    <property type="component" value="Unassembled WGS sequence"/>
</dbReference>
<feature type="region of interest" description="Disordered" evidence="1">
    <location>
        <begin position="94"/>
        <end position="113"/>
    </location>
</feature>
<dbReference type="AlphaFoldDB" id="A0A9K3HX88"/>
<name>A0A9K3HX88_HELAN</name>
<gene>
    <name evidence="2" type="ORF">HanXRQr2_Chr10g0434761</name>
</gene>
<accession>A0A9K3HX88</accession>
<comment type="caution">
    <text evidence="2">The sequence shown here is derived from an EMBL/GenBank/DDBJ whole genome shotgun (WGS) entry which is preliminary data.</text>
</comment>
<proteinExistence type="predicted"/>
<dbReference type="EMBL" id="MNCJ02000325">
    <property type="protein sequence ID" value="KAF5785941.1"/>
    <property type="molecule type" value="Genomic_DNA"/>
</dbReference>
<reference evidence="2" key="2">
    <citation type="submission" date="2020-06" db="EMBL/GenBank/DDBJ databases">
        <title>Helianthus annuus Genome sequencing and assembly Release 2.</title>
        <authorList>
            <person name="Gouzy J."/>
            <person name="Langlade N."/>
            <person name="Munos S."/>
        </authorList>
    </citation>
    <scope>NUCLEOTIDE SEQUENCE</scope>
    <source>
        <tissue evidence="2">Leaves</tissue>
    </source>
</reference>
<organism evidence="2 3">
    <name type="scientific">Helianthus annuus</name>
    <name type="common">Common sunflower</name>
    <dbReference type="NCBI Taxonomy" id="4232"/>
    <lineage>
        <taxon>Eukaryota</taxon>
        <taxon>Viridiplantae</taxon>
        <taxon>Streptophyta</taxon>
        <taxon>Embryophyta</taxon>
        <taxon>Tracheophyta</taxon>
        <taxon>Spermatophyta</taxon>
        <taxon>Magnoliopsida</taxon>
        <taxon>eudicotyledons</taxon>
        <taxon>Gunneridae</taxon>
        <taxon>Pentapetalae</taxon>
        <taxon>asterids</taxon>
        <taxon>campanulids</taxon>
        <taxon>Asterales</taxon>
        <taxon>Asteraceae</taxon>
        <taxon>Asteroideae</taxon>
        <taxon>Heliantheae alliance</taxon>
        <taxon>Heliantheae</taxon>
        <taxon>Helianthus</taxon>
    </lineage>
</organism>